<dbReference type="EMBL" id="VTXL01000001">
    <property type="protein sequence ID" value="NOJ11158.1"/>
    <property type="molecule type" value="Genomic_DNA"/>
</dbReference>
<dbReference type="EMBL" id="LIZK01000002">
    <property type="protein sequence ID" value="KPL95070.1"/>
    <property type="molecule type" value="Genomic_DNA"/>
</dbReference>
<reference evidence="3" key="4">
    <citation type="submission" date="2023-07" db="EMBL/GenBank/DDBJ databases">
        <title>Genome content predicts the carbon catabolic preferences of heterotrophic bacteria.</title>
        <authorList>
            <person name="Gralka M."/>
        </authorList>
    </citation>
    <scope>NUCLEOTIDE SEQUENCE</scope>
    <source>
        <strain evidence="4">6E02</strain>
        <strain evidence="3">6E03</strain>
    </source>
</reference>
<name>A0A0P6YEF4_VIBSP</name>
<dbReference type="Proteomes" id="UP001177935">
    <property type="component" value="Unassembled WGS sequence"/>
</dbReference>
<evidence type="ECO:0000313" key="2">
    <source>
        <dbReference type="EMBL" id="MDH5920188.1"/>
    </source>
</evidence>
<dbReference type="RefSeq" id="WP_004733848.1">
    <property type="nucleotide sequence ID" value="NZ_AP025508.1"/>
</dbReference>
<accession>A0A0P6YEF4</accession>
<dbReference type="Proteomes" id="UP000050463">
    <property type="component" value="Unassembled WGS sequence"/>
</dbReference>
<dbReference type="Proteomes" id="UP001159663">
    <property type="component" value="Unassembled WGS sequence"/>
</dbReference>
<evidence type="ECO:0000313" key="8">
    <source>
        <dbReference type="Proteomes" id="UP001159663"/>
    </source>
</evidence>
<reference evidence="5 7" key="2">
    <citation type="submission" date="2019-09" db="EMBL/GenBank/DDBJ databases">
        <title>Draft genome sequencing and comparative genomics of hatchery-associated Vibrios.</title>
        <authorList>
            <person name="Kehlet-Delgado H."/>
            <person name="Mueller R.S."/>
        </authorList>
    </citation>
    <scope>NUCLEOTIDE SEQUENCE [LARGE SCALE GENOMIC DNA]</scope>
    <source>
        <strain evidence="5 7">99-70-13A3</strain>
    </source>
</reference>
<proteinExistence type="predicted"/>
<dbReference type="Proteomes" id="UP000519158">
    <property type="component" value="Unassembled WGS sequence"/>
</dbReference>
<sequence length="77" mass="8912">MNNTIEQCYCTACREDTQHVVVLVRKTSAFADKPNQKRSEFWAGMIKGWFLGPFIASMDEFSRHLVCEKCGHKEIQD</sequence>
<evidence type="ECO:0000313" key="5">
    <source>
        <dbReference type="EMBL" id="NOJ11158.1"/>
    </source>
</evidence>
<dbReference type="AlphaFoldDB" id="A0A0P6YEF4"/>
<reference evidence="2" key="3">
    <citation type="submission" date="2022-01" db="EMBL/GenBank/DDBJ databases">
        <title>Vibrio aestuarianus Clade A and Clade B isolates are associated with Pacific oyster (Crassostrea gigas) disease outbreaks across Ireland.</title>
        <authorList>
            <person name="Coyle N."/>
            <person name="O'Toole C."/>
            <person name="Thomas J.C.L."/>
            <person name="Ryder D."/>
            <person name="Cheslett D."/>
            <person name="Feist S."/>
            <person name="Bean T."/>
            <person name="Joseph A."/>
            <person name="Waina A."/>
            <person name="Feil E."/>
            <person name="Verner-Jeffreys D.W."/>
        </authorList>
    </citation>
    <scope>NUCLEOTIDE SEQUENCE</scope>
    <source>
        <strain evidence="2">S/17/14 A</strain>
    </source>
</reference>
<protein>
    <submittedName>
        <fullName evidence="2">Uncharacterized protein</fullName>
    </submittedName>
</protein>
<reference evidence="1 6" key="1">
    <citation type="submission" date="2015-08" db="EMBL/GenBank/DDBJ databases">
        <title>Draft Genome Sequence of Vibrio splendidus UCD-SED7.</title>
        <authorList>
            <person name="Lee R.D."/>
            <person name="Lang J.M."/>
            <person name="Coil D.A."/>
            <person name="Jospin G."/>
            <person name="Eisen J.A."/>
        </authorList>
    </citation>
    <scope>NUCLEOTIDE SEQUENCE [LARGE SCALE GENOMIC DNA]</scope>
    <source>
        <strain evidence="1 6">UCD-SED7</strain>
    </source>
</reference>
<evidence type="ECO:0000313" key="4">
    <source>
        <dbReference type="EMBL" id="MDP2500939.1"/>
    </source>
</evidence>
<evidence type="ECO:0000313" key="7">
    <source>
        <dbReference type="Proteomes" id="UP000519158"/>
    </source>
</evidence>
<dbReference type="OrthoDB" id="5588512at2"/>
<dbReference type="GeneID" id="94232959"/>
<gene>
    <name evidence="1" type="ORF">AN168_05360</name>
    <name evidence="5" type="ORF">F0234_00055</name>
    <name evidence="2" type="ORF">L8R85_04020</name>
    <name evidence="3" type="ORF">Q8W38_04095</name>
    <name evidence="4" type="ORF">Q8W42_09490</name>
</gene>
<evidence type="ECO:0000313" key="3">
    <source>
        <dbReference type="EMBL" id="MDP2488502.1"/>
    </source>
</evidence>
<dbReference type="EMBL" id="JAUYVL010000004">
    <property type="protein sequence ID" value="MDP2500939.1"/>
    <property type="molecule type" value="Genomic_DNA"/>
</dbReference>
<dbReference type="EMBL" id="JAUYVK010000003">
    <property type="protein sequence ID" value="MDP2488502.1"/>
    <property type="molecule type" value="Genomic_DNA"/>
</dbReference>
<evidence type="ECO:0000313" key="6">
    <source>
        <dbReference type="Proteomes" id="UP000050463"/>
    </source>
</evidence>
<comment type="caution">
    <text evidence="2">The sequence shown here is derived from an EMBL/GenBank/DDBJ whole genome shotgun (WGS) entry which is preliminary data.</text>
</comment>
<dbReference type="Proteomes" id="UP001177883">
    <property type="component" value="Unassembled WGS sequence"/>
</dbReference>
<dbReference type="EMBL" id="JAKMYX010000009">
    <property type="protein sequence ID" value="MDH5920188.1"/>
    <property type="molecule type" value="Genomic_DNA"/>
</dbReference>
<organism evidence="2 8">
    <name type="scientific">Vibrio splendidus</name>
    <dbReference type="NCBI Taxonomy" id="29497"/>
    <lineage>
        <taxon>Bacteria</taxon>
        <taxon>Pseudomonadati</taxon>
        <taxon>Pseudomonadota</taxon>
        <taxon>Gammaproteobacteria</taxon>
        <taxon>Vibrionales</taxon>
        <taxon>Vibrionaceae</taxon>
        <taxon>Vibrio</taxon>
    </lineage>
</organism>
<accession>A0A1C3ISY6</accession>
<evidence type="ECO:0000313" key="1">
    <source>
        <dbReference type="EMBL" id="KPL95070.1"/>
    </source>
</evidence>